<dbReference type="InterPro" id="IPR006542">
    <property type="entry name" value="DUF1093"/>
</dbReference>
<comment type="caution">
    <text evidence="2">The sequence shown here is derived from an EMBL/GenBank/DDBJ whole genome shotgun (WGS) entry which is preliminary data.</text>
</comment>
<organism evidence="2 3">
    <name type="scientific">Bacillus mesophilum</name>
    <dbReference type="NCBI Taxonomy" id="1071718"/>
    <lineage>
        <taxon>Bacteria</taxon>
        <taxon>Bacillati</taxon>
        <taxon>Bacillota</taxon>
        <taxon>Bacilli</taxon>
        <taxon>Bacillales</taxon>
        <taxon>Bacillaceae</taxon>
        <taxon>Bacillus</taxon>
    </lineage>
</organism>
<protein>
    <submittedName>
        <fullName evidence="2">YxeA family protein</fullName>
    </submittedName>
</protein>
<dbReference type="AlphaFoldDB" id="A0A7V7RPE5"/>
<dbReference type="Pfam" id="PF06486">
    <property type="entry name" value="DUF1093"/>
    <property type="match status" value="1"/>
</dbReference>
<evidence type="ECO:0000256" key="1">
    <source>
        <dbReference type="SAM" id="Phobius"/>
    </source>
</evidence>
<dbReference type="PANTHER" id="PTHR36433:SF2">
    <property type="entry name" value="YXEA FAMILY PROTEIN"/>
    <property type="match status" value="1"/>
</dbReference>
<reference evidence="2 3" key="1">
    <citation type="journal article" date="2014" name="Arch. Microbiol.">
        <title>Bacillus mesophilum sp. nov., strain IITR-54T, a novel 4-chlorobiphenyl dechlorinating bacterium.</title>
        <authorList>
            <person name="Manickam N."/>
            <person name="Singh N.K."/>
            <person name="Bajaj A."/>
            <person name="Kumar R.M."/>
            <person name="Kaur G."/>
            <person name="Kaur N."/>
            <person name="Bala M."/>
            <person name="Kumar A."/>
            <person name="Mayilraj S."/>
        </authorList>
    </citation>
    <scope>NUCLEOTIDE SEQUENCE [LARGE SCALE GENOMIC DNA]</scope>
    <source>
        <strain evidence="2 3">IITR-54</strain>
    </source>
</reference>
<keyword evidence="1" id="KW-0472">Membrane</keyword>
<feature type="transmembrane region" description="Helical" evidence="1">
    <location>
        <begin position="6"/>
        <end position="25"/>
    </location>
</feature>
<dbReference type="NCBIfam" id="TIGR01655">
    <property type="entry name" value="yxeA_fam"/>
    <property type="match status" value="1"/>
</dbReference>
<evidence type="ECO:0000313" key="2">
    <source>
        <dbReference type="EMBL" id="KAB2335144.1"/>
    </source>
</evidence>
<accession>A0A7V7RPE5</accession>
<dbReference type="OrthoDB" id="2622687at2"/>
<sequence>MKALKITISGLAVMFILVLSMTLLVKNELADMLNPFISQKDVYVRIDSPGTKVNESTFEYTLEGIKEDGKRTNVTFTASKQLREGAYLKLETKRTYVKSWEEVQMSEMPAGVQEKFLS</sequence>
<keyword evidence="3" id="KW-1185">Reference proteome</keyword>
<proteinExistence type="predicted"/>
<dbReference type="PANTHER" id="PTHR36433">
    <property type="entry name" value="HYPOTHETICAL CYTOSOLIC PROTEIN"/>
    <property type="match status" value="1"/>
</dbReference>
<dbReference type="InterPro" id="IPR036166">
    <property type="entry name" value="YxeA-like_sf"/>
</dbReference>
<dbReference type="SUPFAM" id="SSF159121">
    <property type="entry name" value="BC4932-like"/>
    <property type="match status" value="1"/>
</dbReference>
<dbReference type="Proteomes" id="UP000441354">
    <property type="component" value="Unassembled WGS sequence"/>
</dbReference>
<name>A0A7V7RPE5_9BACI</name>
<dbReference type="Gene3D" id="2.40.50.480">
    <property type="match status" value="1"/>
</dbReference>
<keyword evidence="1" id="KW-1133">Transmembrane helix</keyword>
<keyword evidence="1" id="KW-0812">Transmembrane</keyword>
<dbReference type="EMBL" id="WBOT01000001">
    <property type="protein sequence ID" value="KAB2335144.1"/>
    <property type="molecule type" value="Genomic_DNA"/>
</dbReference>
<gene>
    <name evidence="2" type="ORF">F7732_00825</name>
</gene>
<evidence type="ECO:0000313" key="3">
    <source>
        <dbReference type="Proteomes" id="UP000441354"/>
    </source>
</evidence>
<dbReference type="RefSeq" id="WP_151571827.1">
    <property type="nucleotide sequence ID" value="NZ_WBOT01000001.1"/>
</dbReference>